<dbReference type="Gene3D" id="3.40.50.300">
    <property type="entry name" value="P-loop containing nucleotide triphosphate hydrolases"/>
    <property type="match status" value="1"/>
</dbReference>
<dbReference type="SUPFAM" id="SSF52540">
    <property type="entry name" value="P-loop containing nucleoside triphosphate hydrolases"/>
    <property type="match status" value="1"/>
</dbReference>
<keyword evidence="1 2" id="KW-0238">DNA-binding</keyword>
<organism evidence="4 5">
    <name type="scientific">Rubrivivax gelatinosus</name>
    <name type="common">Rhodocyclus gelatinosus</name>
    <name type="synonym">Rhodopseudomonas gelatinosa</name>
    <dbReference type="NCBI Taxonomy" id="28068"/>
    <lineage>
        <taxon>Bacteria</taxon>
        <taxon>Pseudomonadati</taxon>
        <taxon>Pseudomonadota</taxon>
        <taxon>Betaproteobacteria</taxon>
        <taxon>Burkholderiales</taxon>
        <taxon>Sphaerotilaceae</taxon>
        <taxon>Rubrivivax</taxon>
    </lineage>
</organism>
<dbReference type="InterPro" id="IPR036388">
    <property type="entry name" value="WH-like_DNA-bd_sf"/>
</dbReference>
<dbReference type="Pfam" id="PF25872">
    <property type="entry name" value="HTH_77"/>
    <property type="match status" value="1"/>
</dbReference>
<dbReference type="RefSeq" id="WP_200378649.1">
    <property type="nucleotide sequence ID" value="NZ_NRRU01000034.1"/>
</dbReference>
<dbReference type="Gene3D" id="1.10.10.10">
    <property type="entry name" value="Winged helix-like DNA-binding domain superfamily/Winged helix DNA-binding domain"/>
    <property type="match status" value="1"/>
</dbReference>
<accession>A0ABS1DVX1</accession>
<dbReference type="CDD" id="cd00383">
    <property type="entry name" value="trans_reg_C"/>
    <property type="match status" value="1"/>
</dbReference>
<dbReference type="InterPro" id="IPR016032">
    <property type="entry name" value="Sig_transdc_resp-reg_C-effctor"/>
</dbReference>
<dbReference type="SUPFAM" id="SSF46894">
    <property type="entry name" value="C-terminal effector domain of the bipartite response regulators"/>
    <property type="match status" value="1"/>
</dbReference>
<sequence>MTPGEVLRFDGFELHPVERRLLVRGQPVLVGSRAFDLLLALAQQGGALVTKDQLLDRVWPNLVVTENNVHVQVSALRKLIGGQAIRTVPGYGYRLAVQPLPEPAGSHGPAAGLAGARSPPRPAEMFGREDELALLVQLLAAHRLVSIVGPGGVGKSMLADAGARASVQAGQRGACWVDVHGLTEAQQLPEAVARALDGTDRAPAPPSDIAPALRASPALVVLDGAEHLLDAVARVAGDILDDAAGPRLLVTSQAALRVEGERVLRLCTLPIPPPGVQPDIAMRCGAVALFAHEAQAADQRFALDEGNVALVLDVCRRLDGLPLAIKLAAQRTHALGLTALRDLLPAHLQLLRNARRGAPARHQTLMASFDWSFRLLDEMQRLVLCRLAVFDGVFALDHATQLVAGGDLDPWAVMEVMASLVERSLIQRDAQALNAYRLVVGIRELACRLGDEAEDRGQPPGRL</sequence>
<protein>
    <recommendedName>
        <fullName evidence="3">OmpR/PhoB-type domain-containing protein</fullName>
    </recommendedName>
</protein>
<dbReference type="InterPro" id="IPR027417">
    <property type="entry name" value="P-loop_NTPase"/>
</dbReference>
<dbReference type="PANTHER" id="PTHR47691">
    <property type="entry name" value="REGULATOR-RELATED"/>
    <property type="match status" value="1"/>
</dbReference>
<dbReference type="SMART" id="SM00862">
    <property type="entry name" value="Trans_reg_C"/>
    <property type="match status" value="1"/>
</dbReference>
<name>A0ABS1DVX1_RUBGE</name>
<dbReference type="InterPro" id="IPR001867">
    <property type="entry name" value="OmpR/PhoB-type_DNA-bd"/>
</dbReference>
<comment type="caution">
    <text evidence="4">The sequence shown here is derived from an EMBL/GenBank/DDBJ whole genome shotgun (WGS) entry which is preliminary data.</text>
</comment>
<feature type="DNA-binding region" description="OmpR/PhoB-type" evidence="2">
    <location>
        <begin position="4"/>
        <end position="97"/>
    </location>
</feature>
<dbReference type="InterPro" id="IPR058852">
    <property type="entry name" value="HTH_77"/>
</dbReference>
<reference evidence="4" key="2">
    <citation type="journal article" date="2020" name="Microorganisms">
        <title>Osmotic Adaptation and Compatible Solute Biosynthesis of Phototrophic Bacteria as Revealed from Genome Analyses.</title>
        <authorList>
            <person name="Imhoff J.F."/>
            <person name="Rahn T."/>
            <person name="Kunzel S."/>
            <person name="Keller A."/>
            <person name="Neulinger S.C."/>
        </authorList>
    </citation>
    <scope>NUCLEOTIDE SEQUENCE</scope>
    <source>
        <strain evidence="4">IM 151</strain>
    </source>
</reference>
<dbReference type="InterPro" id="IPR049052">
    <property type="entry name" value="nSTAND1"/>
</dbReference>
<keyword evidence="5" id="KW-1185">Reference proteome</keyword>
<evidence type="ECO:0000313" key="5">
    <source>
        <dbReference type="Proteomes" id="UP001041814"/>
    </source>
</evidence>
<dbReference type="PRINTS" id="PR00364">
    <property type="entry name" value="DISEASERSIST"/>
</dbReference>
<feature type="domain" description="OmpR/PhoB-type" evidence="3">
    <location>
        <begin position="4"/>
        <end position="97"/>
    </location>
</feature>
<dbReference type="InterPro" id="IPR003593">
    <property type="entry name" value="AAA+_ATPase"/>
</dbReference>
<evidence type="ECO:0000256" key="2">
    <source>
        <dbReference type="PROSITE-ProRule" id="PRU01091"/>
    </source>
</evidence>
<evidence type="ECO:0000259" key="3">
    <source>
        <dbReference type="PROSITE" id="PS51755"/>
    </source>
</evidence>
<reference evidence="4" key="1">
    <citation type="submission" date="2017-08" db="EMBL/GenBank/DDBJ databases">
        <authorList>
            <person name="Imhoff J.F."/>
            <person name="Rahn T."/>
            <person name="Kuenzel S."/>
            <person name="Neulinger S.C."/>
        </authorList>
    </citation>
    <scope>NUCLEOTIDE SEQUENCE</scope>
    <source>
        <strain evidence="4">IM 151</strain>
    </source>
</reference>
<proteinExistence type="predicted"/>
<evidence type="ECO:0000256" key="1">
    <source>
        <dbReference type="ARBA" id="ARBA00023125"/>
    </source>
</evidence>
<dbReference type="Pfam" id="PF20703">
    <property type="entry name" value="nSTAND1"/>
    <property type="match status" value="1"/>
</dbReference>
<dbReference type="Pfam" id="PF00486">
    <property type="entry name" value="Trans_reg_C"/>
    <property type="match status" value="1"/>
</dbReference>
<dbReference type="PROSITE" id="PS51755">
    <property type="entry name" value="OMPR_PHOB"/>
    <property type="match status" value="1"/>
</dbReference>
<dbReference type="Proteomes" id="UP001041814">
    <property type="component" value="Unassembled WGS sequence"/>
</dbReference>
<dbReference type="SMART" id="SM00382">
    <property type="entry name" value="AAA"/>
    <property type="match status" value="1"/>
</dbReference>
<dbReference type="EMBL" id="NRRU01000034">
    <property type="protein sequence ID" value="MBK1713266.1"/>
    <property type="molecule type" value="Genomic_DNA"/>
</dbReference>
<evidence type="ECO:0000313" key="4">
    <source>
        <dbReference type="EMBL" id="MBK1713266.1"/>
    </source>
</evidence>
<gene>
    <name evidence="4" type="ORF">CKO43_10800</name>
</gene>
<dbReference type="PANTHER" id="PTHR47691:SF3">
    <property type="entry name" value="HTH-TYPE TRANSCRIPTIONAL REGULATOR RV0890C-RELATED"/>
    <property type="match status" value="1"/>
</dbReference>